<dbReference type="PATRIC" id="fig|1229493.5.peg.1196"/>
<dbReference type="EMBL" id="JPRD01000015">
    <property type="protein sequence ID" value="KIF53350.1"/>
    <property type="molecule type" value="Genomic_DNA"/>
</dbReference>
<sequence>MWHNDSEPVLSNKLSVYRESPPSPHVEEPKENREFCDQIAQALVSLGTEETLGCMARMMCAIATHQGVDLEFNCSLGKVSIERAEKQ</sequence>
<accession>A0A0C1Z8S5</accession>
<proteinExistence type="predicted"/>
<feature type="region of interest" description="Disordered" evidence="1">
    <location>
        <begin position="1"/>
        <end position="31"/>
    </location>
</feature>
<gene>
    <name evidence="2" type="ORF">H735_10530</name>
</gene>
<reference evidence="2 3" key="1">
    <citation type="submission" date="2014-07" db="EMBL/GenBank/DDBJ databases">
        <title>Unique and conserved regions in Vibrio harveyi and related species in comparison with the shrimp pathogen Vibrio harveyi CAIM 1792.</title>
        <authorList>
            <person name="Espinoza-Valles I."/>
            <person name="Vora G."/>
            <person name="Leekitcharoenphon P."/>
            <person name="Ussery D."/>
            <person name="Hoj L."/>
            <person name="Gomez-Gil B."/>
        </authorList>
    </citation>
    <scope>NUCLEOTIDE SEQUENCE [LARGE SCALE GENOMIC DNA]</scope>
    <source>
        <strain evidence="3">CAIM 1854 / LMG 25443</strain>
    </source>
</reference>
<dbReference type="AlphaFoldDB" id="A0A0C1Z8S5"/>
<dbReference type="Proteomes" id="UP000031586">
    <property type="component" value="Unassembled WGS sequence"/>
</dbReference>
<evidence type="ECO:0000256" key="1">
    <source>
        <dbReference type="SAM" id="MobiDB-lite"/>
    </source>
</evidence>
<name>A0A0C1Z8S5_9VIBR</name>
<evidence type="ECO:0000313" key="2">
    <source>
        <dbReference type="EMBL" id="KIF53350.1"/>
    </source>
</evidence>
<protein>
    <submittedName>
        <fullName evidence="2">Uncharacterized protein</fullName>
    </submittedName>
</protein>
<dbReference type="RefSeq" id="WP_020194548.1">
    <property type="nucleotide sequence ID" value="NZ_BAOH01000005.1"/>
</dbReference>
<evidence type="ECO:0000313" key="3">
    <source>
        <dbReference type="Proteomes" id="UP000031586"/>
    </source>
</evidence>
<organism evidence="2 3">
    <name type="scientific">Vibrio owensii CAIM 1854 = LMG 25443</name>
    <dbReference type="NCBI Taxonomy" id="1229493"/>
    <lineage>
        <taxon>Bacteria</taxon>
        <taxon>Pseudomonadati</taxon>
        <taxon>Pseudomonadota</taxon>
        <taxon>Gammaproteobacteria</taxon>
        <taxon>Vibrionales</taxon>
        <taxon>Vibrionaceae</taxon>
        <taxon>Vibrio</taxon>
    </lineage>
</organism>
<comment type="caution">
    <text evidence="2">The sequence shown here is derived from an EMBL/GenBank/DDBJ whole genome shotgun (WGS) entry which is preliminary data.</text>
</comment>